<evidence type="ECO:0000313" key="2">
    <source>
        <dbReference type="Proteomes" id="UP001211204"/>
    </source>
</evidence>
<gene>
    <name evidence="1" type="ORF">PKF032_11920</name>
</gene>
<name>A0ABN6TRZ8_9BURK</name>
<reference evidence="1 2" key="1">
    <citation type="submission" date="2022-11" db="EMBL/GenBank/DDBJ databases">
        <title>Complete Genome Sequences of three Polynucleobacter sp. Subcluster PnecC Strains KF022, KF023, and KF032 Isolated from a Shallow Eutrophic Lake in Japan.</title>
        <authorList>
            <person name="Ogata Y."/>
            <person name="Watanabe K."/>
            <person name="Takemine S."/>
            <person name="Shindo C."/>
            <person name="Kurokawa R."/>
            <person name="Suda W."/>
        </authorList>
    </citation>
    <scope>NUCLEOTIDE SEQUENCE [LARGE SCALE GENOMIC DNA]</scope>
    <source>
        <strain evidence="1 2">KF032</strain>
    </source>
</reference>
<sequence length="57" mass="6460">MKKIKLIRVRVDLANSNTFPKGFVNEEALDAASDFEIELHKKEDDDQARSDALNKNA</sequence>
<accession>A0ABN6TRZ8</accession>
<dbReference type="EMBL" id="AP026974">
    <property type="protein sequence ID" value="BDT79304.1"/>
    <property type="molecule type" value="Genomic_DNA"/>
</dbReference>
<dbReference type="RefSeq" id="WP_281744573.1">
    <property type="nucleotide sequence ID" value="NZ_AP026974.1"/>
</dbReference>
<keyword evidence="2" id="KW-1185">Reference proteome</keyword>
<organism evidence="1 2">
    <name type="scientific">Polynucleobacter yangtzensis</name>
    <dbReference type="NCBI Taxonomy" id="1743159"/>
    <lineage>
        <taxon>Bacteria</taxon>
        <taxon>Pseudomonadati</taxon>
        <taxon>Pseudomonadota</taxon>
        <taxon>Betaproteobacteria</taxon>
        <taxon>Burkholderiales</taxon>
        <taxon>Burkholderiaceae</taxon>
        <taxon>Polynucleobacter</taxon>
    </lineage>
</organism>
<protein>
    <submittedName>
        <fullName evidence="1">Uncharacterized protein</fullName>
    </submittedName>
</protein>
<proteinExistence type="predicted"/>
<dbReference type="Proteomes" id="UP001211204">
    <property type="component" value="Chromosome"/>
</dbReference>
<evidence type="ECO:0000313" key="1">
    <source>
        <dbReference type="EMBL" id="BDT79304.1"/>
    </source>
</evidence>